<dbReference type="RefSeq" id="WP_185888238.1">
    <property type="nucleotide sequence ID" value="NZ_CP060202.1"/>
</dbReference>
<proteinExistence type="inferred from homology"/>
<dbReference type="Proteomes" id="UP000515489">
    <property type="component" value="Chromosome"/>
</dbReference>
<dbReference type="Gene3D" id="3.90.1150.10">
    <property type="entry name" value="Aspartate Aminotransferase, domain 1"/>
    <property type="match status" value="1"/>
</dbReference>
<dbReference type="InterPro" id="IPR015422">
    <property type="entry name" value="PyrdxlP-dep_Trfase_small"/>
</dbReference>
<evidence type="ECO:0000256" key="1">
    <source>
        <dbReference type="ARBA" id="ARBA00001933"/>
    </source>
</evidence>
<evidence type="ECO:0000256" key="2">
    <source>
        <dbReference type="ARBA" id="ARBA00022576"/>
    </source>
</evidence>
<protein>
    <recommendedName>
        <fullName evidence="4">Aminotransferase</fullName>
        <ecNumber evidence="4">2.6.1.-</ecNumber>
    </recommendedName>
</protein>
<sequence>MHLSLASRLAHTGEYYFSRKLRELAALNAAGANIISLGIGSPDLPPHPSVTAALSASTAQPGAHGYQSYQGTPVLRAAMAAFYQRHYGVTLDPATEILPLLGSKEGLMHIGMTYLEAGDAVLIPNPGYPTYRAVAEICGAEVREYDLTAVSGWLPDLEALAATDLTRVKLMLVNYPHMPTGTAADRPFLRRLVAFAKAHDILLVHDNPYGFILNETPPVSLLAVPGAREVAIELNSLSKSHNMAGWRVGMLAGRADVLADVLRFKSNMDSGMFLPVQQAAVAALALGDDWFEELNATYRTRRQLVLQLLHTLGCSVAPGQTGLFVWAAVPPDYADGYALSDVVLAEARVFITPGGIFGSNGLSYVRASLCQPESVLHEALQRVEELKKSRLSVLAEKLPSVSPEQPKSQHLNA</sequence>
<dbReference type="InterPro" id="IPR004838">
    <property type="entry name" value="NHTrfase_class1_PyrdxlP-BS"/>
</dbReference>
<dbReference type="PANTHER" id="PTHR42832:SF3">
    <property type="entry name" value="L-GLUTAMINE--4-(METHYLSULFANYL)-2-OXOBUTANOATE AMINOTRANSFERASE"/>
    <property type="match status" value="1"/>
</dbReference>
<comment type="similarity">
    <text evidence="4">Belongs to the class-I pyridoxal-phosphate-dependent aminotransferase family.</text>
</comment>
<evidence type="ECO:0000259" key="5">
    <source>
        <dbReference type="Pfam" id="PF00155"/>
    </source>
</evidence>
<organism evidence="6 7">
    <name type="scientific">Hymenobacter sediminicola</name>
    <dbReference type="NCBI Taxonomy" id="2761579"/>
    <lineage>
        <taxon>Bacteria</taxon>
        <taxon>Pseudomonadati</taxon>
        <taxon>Bacteroidota</taxon>
        <taxon>Cytophagia</taxon>
        <taxon>Cytophagales</taxon>
        <taxon>Hymenobacteraceae</taxon>
        <taxon>Hymenobacter</taxon>
    </lineage>
</organism>
<dbReference type="GO" id="GO:0008483">
    <property type="term" value="F:transaminase activity"/>
    <property type="evidence" value="ECO:0007669"/>
    <property type="project" value="UniProtKB-KW"/>
</dbReference>
<dbReference type="PROSITE" id="PS00105">
    <property type="entry name" value="AA_TRANSFER_CLASS_1"/>
    <property type="match status" value="1"/>
</dbReference>
<dbReference type="SUPFAM" id="SSF53383">
    <property type="entry name" value="PLP-dependent transferases"/>
    <property type="match status" value="1"/>
</dbReference>
<dbReference type="EMBL" id="CP060202">
    <property type="protein sequence ID" value="QNH62325.1"/>
    <property type="molecule type" value="Genomic_DNA"/>
</dbReference>
<dbReference type="Pfam" id="PF00155">
    <property type="entry name" value="Aminotran_1_2"/>
    <property type="match status" value="1"/>
</dbReference>
<dbReference type="InterPro" id="IPR050881">
    <property type="entry name" value="LL-DAP_aminotransferase"/>
</dbReference>
<dbReference type="InterPro" id="IPR015424">
    <property type="entry name" value="PyrdxlP-dep_Trfase"/>
</dbReference>
<keyword evidence="7" id="KW-1185">Reference proteome</keyword>
<evidence type="ECO:0000256" key="3">
    <source>
        <dbReference type="ARBA" id="ARBA00022679"/>
    </source>
</evidence>
<dbReference type="CDD" id="cd00609">
    <property type="entry name" value="AAT_like"/>
    <property type="match status" value="1"/>
</dbReference>
<keyword evidence="3 4" id="KW-0808">Transferase</keyword>
<dbReference type="GO" id="GO:0030170">
    <property type="term" value="F:pyridoxal phosphate binding"/>
    <property type="evidence" value="ECO:0007669"/>
    <property type="project" value="InterPro"/>
</dbReference>
<accession>A0A7G7W7I2</accession>
<feature type="domain" description="Aminotransferase class I/classII large" evidence="5">
    <location>
        <begin position="33"/>
        <end position="382"/>
    </location>
</feature>
<dbReference type="PANTHER" id="PTHR42832">
    <property type="entry name" value="AMINO ACID AMINOTRANSFERASE"/>
    <property type="match status" value="1"/>
</dbReference>
<evidence type="ECO:0000313" key="7">
    <source>
        <dbReference type="Proteomes" id="UP000515489"/>
    </source>
</evidence>
<dbReference type="InterPro" id="IPR015421">
    <property type="entry name" value="PyrdxlP-dep_Trfase_major"/>
</dbReference>
<keyword evidence="2 4" id="KW-0032">Aminotransferase</keyword>
<dbReference type="AlphaFoldDB" id="A0A7G7W7I2"/>
<dbReference type="KEGG" id="hsk:H4317_00410"/>
<gene>
    <name evidence="6" type="ORF">H4317_00410</name>
</gene>
<name>A0A7G7W7I2_9BACT</name>
<dbReference type="EC" id="2.6.1.-" evidence="4"/>
<comment type="cofactor">
    <cofactor evidence="1 4">
        <name>pyridoxal 5'-phosphate</name>
        <dbReference type="ChEBI" id="CHEBI:597326"/>
    </cofactor>
</comment>
<evidence type="ECO:0000313" key="6">
    <source>
        <dbReference type="EMBL" id="QNH62325.1"/>
    </source>
</evidence>
<reference evidence="6 7" key="1">
    <citation type="submission" date="2020-08" db="EMBL/GenBank/DDBJ databases">
        <title>Hymenobacter sp. S2-20-2 genome sequencing.</title>
        <authorList>
            <person name="Jin L."/>
        </authorList>
    </citation>
    <scope>NUCLEOTIDE SEQUENCE [LARGE SCALE GENOMIC DNA]</scope>
    <source>
        <strain evidence="6 7">S2-20-2</strain>
    </source>
</reference>
<dbReference type="InterPro" id="IPR004839">
    <property type="entry name" value="Aminotransferase_I/II_large"/>
</dbReference>
<dbReference type="Gene3D" id="3.40.640.10">
    <property type="entry name" value="Type I PLP-dependent aspartate aminotransferase-like (Major domain)"/>
    <property type="match status" value="1"/>
</dbReference>
<evidence type="ECO:0000256" key="4">
    <source>
        <dbReference type="RuleBase" id="RU000481"/>
    </source>
</evidence>